<comment type="caution">
    <text evidence="1">The sequence shown here is derived from an EMBL/GenBank/DDBJ whole genome shotgun (WGS) entry which is preliminary data.</text>
</comment>
<evidence type="ECO:0000313" key="2">
    <source>
        <dbReference type="Proteomes" id="UP000478740"/>
    </source>
</evidence>
<dbReference type="Proteomes" id="UP000478740">
    <property type="component" value="Unassembled WGS sequence"/>
</dbReference>
<protein>
    <submittedName>
        <fullName evidence="1">Uncharacterized protein</fullName>
    </submittedName>
</protein>
<organism evidence="1 2">
    <name type="scientific">Paracoccus shanxieyensis</name>
    <dbReference type="NCBI Taxonomy" id="2675752"/>
    <lineage>
        <taxon>Bacteria</taxon>
        <taxon>Pseudomonadati</taxon>
        <taxon>Pseudomonadota</taxon>
        <taxon>Alphaproteobacteria</taxon>
        <taxon>Rhodobacterales</taxon>
        <taxon>Paracoccaceae</taxon>
        <taxon>Paracoccus</taxon>
    </lineage>
</organism>
<accession>A0A6L6IWI9</accession>
<proteinExistence type="predicted"/>
<dbReference type="RefSeq" id="WP_155044756.1">
    <property type="nucleotide sequence ID" value="NZ_WMIH01000009.1"/>
</dbReference>
<sequence>MKYLRDQGMDVALLRKMHQSNTETFGAAISYRHGNPYRVFNGPNITYHRRLLFVAAEHWRTGTGFQELTEAAIERFDVSAR</sequence>
<gene>
    <name evidence="1" type="ORF">GL284_11425</name>
</gene>
<evidence type="ECO:0000313" key="1">
    <source>
        <dbReference type="EMBL" id="MTH64876.1"/>
    </source>
</evidence>
<dbReference type="EMBL" id="WMII01000009">
    <property type="protein sequence ID" value="MTH64876.1"/>
    <property type="molecule type" value="Genomic_DNA"/>
</dbReference>
<dbReference type="AlphaFoldDB" id="A0A6L6IWI9"/>
<name>A0A6L6IWI9_9RHOB</name>
<reference evidence="1 2" key="1">
    <citation type="submission" date="2019-11" db="EMBL/GenBank/DDBJ databases">
        <authorList>
            <person name="Dong K."/>
        </authorList>
    </citation>
    <scope>NUCLEOTIDE SEQUENCE [LARGE SCALE GENOMIC DNA]</scope>
    <source>
        <strain evidence="1 2">DK608</strain>
    </source>
</reference>
<keyword evidence="2" id="KW-1185">Reference proteome</keyword>